<dbReference type="SMART" id="SM00339">
    <property type="entry name" value="FH"/>
    <property type="match status" value="1"/>
</dbReference>
<feature type="domain" description="Fork-head" evidence="13">
    <location>
        <begin position="39"/>
        <end position="133"/>
    </location>
</feature>
<dbReference type="GO" id="GO:0000981">
    <property type="term" value="F:DNA-binding transcription factor activity, RNA polymerase II-specific"/>
    <property type="evidence" value="ECO:0007669"/>
    <property type="project" value="TreeGrafter"/>
</dbReference>
<evidence type="ECO:0000256" key="4">
    <source>
        <dbReference type="ARBA" id="ARBA00022782"/>
    </source>
</evidence>
<accession>A0A6P7ICK8</accession>
<evidence type="ECO:0000256" key="2">
    <source>
        <dbReference type="ARBA" id="ARBA00022499"/>
    </source>
</evidence>
<dbReference type="GO" id="GO:0005634">
    <property type="term" value="C:nucleus"/>
    <property type="evidence" value="ECO:0007669"/>
    <property type="project" value="UniProtKB-SubCell"/>
</dbReference>
<proteinExistence type="predicted"/>
<dbReference type="GO" id="GO:0009888">
    <property type="term" value="P:tissue development"/>
    <property type="evidence" value="ECO:0007669"/>
    <property type="project" value="UniProtKB-ARBA"/>
</dbReference>
<sequence>MDAEEKSPEDQGGVKLLDISSNSPAEPKGAEQETGQQEKPPYSYVALIAMAIKDSPHKRQTLAGIYQYIVSRFPYFEKNKKGWQNSIRHNLSLNECFLKVPRETGGDRKGNYWMLDPAFEDMFEKGDYRRRRRVRRPYRPPSVPYMAGNPVEYAEPLYLPPYVSSSWSLCQSSSAQPAGYPTPPVISGHTRGMSTSGPVSSYCPSPHFHHSPYATYHRHPPVLVPHNGCPYGGVTQPMSPDGGTVSVACNYQQFTAYDRQEAPFAHVMDQ</sequence>
<dbReference type="InterPro" id="IPR047515">
    <property type="entry name" value="FH_FOXL2"/>
</dbReference>
<dbReference type="Pfam" id="PF00250">
    <property type="entry name" value="Forkhead"/>
    <property type="match status" value="1"/>
</dbReference>
<evidence type="ECO:0000256" key="11">
    <source>
        <dbReference type="PROSITE-ProRule" id="PRU00089"/>
    </source>
</evidence>
<dbReference type="PROSITE" id="PS50039">
    <property type="entry name" value="FORK_HEAD_3"/>
    <property type="match status" value="1"/>
</dbReference>
<dbReference type="InterPro" id="IPR050211">
    <property type="entry name" value="FOX_domain-containing"/>
</dbReference>
<evidence type="ECO:0000256" key="3">
    <source>
        <dbReference type="ARBA" id="ARBA00022553"/>
    </source>
</evidence>
<evidence type="ECO:0000256" key="5">
    <source>
        <dbReference type="ARBA" id="ARBA00022843"/>
    </source>
</evidence>
<keyword evidence="4" id="KW-0221">Differentiation</keyword>
<dbReference type="PROSITE" id="PS00657">
    <property type="entry name" value="FORK_HEAD_1"/>
    <property type="match status" value="1"/>
</dbReference>
<dbReference type="OrthoDB" id="5954824at2759"/>
<evidence type="ECO:0000256" key="9">
    <source>
        <dbReference type="ARBA" id="ARBA00023242"/>
    </source>
</evidence>
<evidence type="ECO:0000256" key="6">
    <source>
        <dbReference type="ARBA" id="ARBA00023015"/>
    </source>
</evidence>
<evidence type="ECO:0000256" key="1">
    <source>
        <dbReference type="ARBA" id="ARBA00004123"/>
    </source>
</evidence>
<dbReference type="Gene3D" id="1.10.10.10">
    <property type="entry name" value="Winged helix-like DNA-binding domain superfamily/Winged helix DNA-binding domain"/>
    <property type="match status" value="1"/>
</dbReference>
<comment type="subcellular location">
    <subcellularLocation>
        <location evidence="1 11">Nucleus</location>
    </subcellularLocation>
</comment>
<feature type="region of interest" description="Disordered" evidence="12">
    <location>
        <begin position="1"/>
        <end position="39"/>
    </location>
</feature>
<keyword evidence="2" id="KW-1017">Isopeptide bond</keyword>
<dbReference type="CTD" id="100004081"/>
<dbReference type="PANTHER" id="PTHR11829:SF411">
    <property type="entry name" value="FORKHEAD BOX PROTEIN L2"/>
    <property type="match status" value="1"/>
</dbReference>
<dbReference type="GeneID" id="114438706"/>
<evidence type="ECO:0000259" key="13">
    <source>
        <dbReference type="PROSITE" id="PS50039"/>
    </source>
</evidence>
<keyword evidence="14" id="KW-1185">Reference proteome</keyword>
<keyword evidence="7 11" id="KW-0238">DNA-binding</keyword>
<dbReference type="InParanoid" id="A0A6P7ICK8"/>
<keyword evidence="5" id="KW-0832">Ubl conjugation</keyword>
<evidence type="ECO:0000313" key="14">
    <source>
        <dbReference type="Proteomes" id="UP000515145"/>
    </source>
</evidence>
<evidence type="ECO:0000256" key="7">
    <source>
        <dbReference type="ARBA" id="ARBA00023125"/>
    </source>
</evidence>
<organism evidence="14 15">
    <name type="scientific">Parambassis ranga</name>
    <name type="common">Indian glassy fish</name>
    <dbReference type="NCBI Taxonomy" id="210632"/>
    <lineage>
        <taxon>Eukaryota</taxon>
        <taxon>Metazoa</taxon>
        <taxon>Chordata</taxon>
        <taxon>Craniata</taxon>
        <taxon>Vertebrata</taxon>
        <taxon>Euteleostomi</taxon>
        <taxon>Actinopterygii</taxon>
        <taxon>Neopterygii</taxon>
        <taxon>Teleostei</taxon>
        <taxon>Neoteleostei</taxon>
        <taxon>Acanthomorphata</taxon>
        <taxon>Ovalentaria</taxon>
        <taxon>Ambassidae</taxon>
        <taxon>Parambassis</taxon>
    </lineage>
</organism>
<dbReference type="Proteomes" id="UP000515145">
    <property type="component" value="Chromosome 7"/>
</dbReference>
<reference evidence="15" key="1">
    <citation type="submission" date="2025-08" db="UniProtKB">
        <authorList>
            <consortium name="RefSeq"/>
        </authorList>
    </citation>
    <scope>IDENTIFICATION</scope>
</reference>
<evidence type="ECO:0000313" key="15">
    <source>
        <dbReference type="RefSeq" id="XP_028266030.1"/>
    </source>
</evidence>
<dbReference type="InterPro" id="IPR036388">
    <property type="entry name" value="WH-like_DNA-bd_sf"/>
</dbReference>
<evidence type="ECO:0000256" key="8">
    <source>
        <dbReference type="ARBA" id="ARBA00023163"/>
    </source>
</evidence>
<dbReference type="GO" id="GO:0009653">
    <property type="term" value="P:anatomical structure morphogenesis"/>
    <property type="evidence" value="ECO:0007669"/>
    <property type="project" value="TreeGrafter"/>
</dbReference>
<dbReference type="FunFam" id="1.10.10.10:FF:000016">
    <property type="entry name" value="Forkhead box protein I1"/>
    <property type="match status" value="1"/>
</dbReference>
<dbReference type="SUPFAM" id="SSF46785">
    <property type="entry name" value="Winged helix' DNA-binding domain"/>
    <property type="match status" value="1"/>
</dbReference>
<evidence type="ECO:0000256" key="10">
    <source>
        <dbReference type="ARBA" id="ARBA00034872"/>
    </source>
</evidence>
<name>A0A6P7ICK8_9TELE</name>
<feature type="DNA-binding region" description="Fork-head" evidence="11">
    <location>
        <begin position="39"/>
        <end position="133"/>
    </location>
</feature>
<dbReference type="PROSITE" id="PS00658">
    <property type="entry name" value="FORK_HEAD_2"/>
    <property type="match status" value="1"/>
</dbReference>
<protein>
    <recommendedName>
        <fullName evidence="10">Forkhead box protein L2</fullName>
    </recommendedName>
</protein>
<dbReference type="InterPro" id="IPR001766">
    <property type="entry name" value="Fork_head_dom"/>
</dbReference>
<dbReference type="CDD" id="cd20028">
    <property type="entry name" value="FH_FOXL2"/>
    <property type="match status" value="1"/>
</dbReference>
<dbReference type="InterPro" id="IPR030456">
    <property type="entry name" value="TF_fork_head_CS_2"/>
</dbReference>
<dbReference type="AlphaFoldDB" id="A0A6P7ICK8"/>
<keyword evidence="9 11" id="KW-0539">Nucleus</keyword>
<dbReference type="GO" id="GO:0000978">
    <property type="term" value="F:RNA polymerase II cis-regulatory region sequence-specific DNA binding"/>
    <property type="evidence" value="ECO:0007669"/>
    <property type="project" value="TreeGrafter"/>
</dbReference>
<dbReference type="InterPro" id="IPR036390">
    <property type="entry name" value="WH_DNA-bd_sf"/>
</dbReference>
<dbReference type="InterPro" id="IPR018122">
    <property type="entry name" value="TF_fork_head_CS_1"/>
</dbReference>
<keyword evidence="3" id="KW-0597">Phosphoprotein</keyword>
<dbReference type="PANTHER" id="PTHR11829">
    <property type="entry name" value="FORKHEAD BOX PROTEIN"/>
    <property type="match status" value="1"/>
</dbReference>
<dbReference type="RefSeq" id="XP_028266030.1">
    <property type="nucleotide sequence ID" value="XM_028410229.1"/>
</dbReference>
<dbReference type="PRINTS" id="PR00053">
    <property type="entry name" value="FORKHEAD"/>
</dbReference>
<keyword evidence="8" id="KW-0804">Transcription</keyword>
<keyword evidence="6" id="KW-0805">Transcription regulation</keyword>
<gene>
    <name evidence="15" type="primary">foxl2l</name>
</gene>
<dbReference type="GO" id="GO:0030154">
    <property type="term" value="P:cell differentiation"/>
    <property type="evidence" value="ECO:0007669"/>
    <property type="project" value="UniProtKB-KW"/>
</dbReference>
<evidence type="ECO:0000256" key="12">
    <source>
        <dbReference type="SAM" id="MobiDB-lite"/>
    </source>
</evidence>